<keyword evidence="3" id="KW-1185">Reference proteome</keyword>
<dbReference type="Proteomes" id="UP000762676">
    <property type="component" value="Unassembled WGS sequence"/>
</dbReference>
<reference evidence="2 3" key="1">
    <citation type="journal article" date="2021" name="Elife">
        <title>Chloroplast acquisition without the gene transfer in kleptoplastic sea slugs, Plakobranchus ocellatus.</title>
        <authorList>
            <person name="Maeda T."/>
            <person name="Takahashi S."/>
            <person name="Yoshida T."/>
            <person name="Shimamura S."/>
            <person name="Takaki Y."/>
            <person name="Nagai Y."/>
            <person name="Toyoda A."/>
            <person name="Suzuki Y."/>
            <person name="Arimoto A."/>
            <person name="Ishii H."/>
            <person name="Satoh N."/>
            <person name="Nishiyama T."/>
            <person name="Hasebe M."/>
            <person name="Maruyama T."/>
            <person name="Minagawa J."/>
            <person name="Obokata J."/>
            <person name="Shigenobu S."/>
        </authorList>
    </citation>
    <scope>NUCLEOTIDE SEQUENCE [LARGE SCALE GENOMIC DNA]</scope>
</reference>
<dbReference type="AlphaFoldDB" id="A0AAV4IJN7"/>
<sequence length="190" mass="20925">MNNIVPVFVMKAWPPEVGDTPHELSFLTVLQHLLKIDPGNERLSETVWQAVEQLVSKATVIESREDAQKLLTSVTRRIDGSSSGCIVASPSRPRRGSQVDLLQESSSQADNGLVVTPASANSNESSVSSMTVLSPSTRWPSSSTTTTRRPSVLQCDSCRRSAANQYPKTPRQDEDFTVAENPYHQRDRES</sequence>
<organism evidence="2 3">
    <name type="scientific">Elysia marginata</name>
    <dbReference type="NCBI Taxonomy" id="1093978"/>
    <lineage>
        <taxon>Eukaryota</taxon>
        <taxon>Metazoa</taxon>
        <taxon>Spiralia</taxon>
        <taxon>Lophotrochozoa</taxon>
        <taxon>Mollusca</taxon>
        <taxon>Gastropoda</taxon>
        <taxon>Heterobranchia</taxon>
        <taxon>Euthyneura</taxon>
        <taxon>Panpulmonata</taxon>
        <taxon>Sacoglossa</taxon>
        <taxon>Placobranchoidea</taxon>
        <taxon>Plakobranchidae</taxon>
        <taxon>Elysia</taxon>
    </lineage>
</organism>
<name>A0AAV4IJN7_9GAST</name>
<dbReference type="EMBL" id="BMAT01009635">
    <property type="protein sequence ID" value="GFS10649.1"/>
    <property type="molecule type" value="Genomic_DNA"/>
</dbReference>
<feature type="compositionally biased region" description="Low complexity" evidence="1">
    <location>
        <begin position="117"/>
        <end position="151"/>
    </location>
</feature>
<evidence type="ECO:0000313" key="3">
    <source>
        <dbReference type="Proteomes" id="UP000762676"/>
    </source>
</evidence>
<gene>
    <name evidence="2" type="ORF">ElyMa_004814800</name>
</gene>
<comment type="caution">
    <text evidence="2">The sequence shown here is derived from an EMBL/GenBank/DDBJ whole genome shotgun (WGS) entry which is preliminary data.</text>
</comment>
<evidence type="ECO:0000256" key="1">
    <source>
        <dbReference type="SAM" id="MobiDB-lite"/>
    </source>
</evidence>
<accession>A0AAV4IJN7</accession>
<feature type="region of interest" description="Disordered" evidence="1">
    <location>
        <begin position="82"/>
        <end position="190"/>
    </location>
</feature>
<proteinExistence type="predicted"/>
<evidence type="ECO:0000313" key="2">
    <source>
        <dbReference type="EMBL" id="GFS10649.1"/>
    </source>
</evidence>
<protein>
    <submittedName>
        <fullName evidence="2">FH2 domain-containing protein 1</fullName>
    </submittedName>
</protein>